<dbReference type="CDD" id="cd12193">
    <property type="entry name" value="bZIP_GCN4"/>
    <property type="match status" value="1"/>
</dbReference>
<evidence type="ECO:0000313" key="5">
    <source>
        <dbReference type="Proteomes" id="UP001187682"/>
    </source>
</evidence>
<dbReference type="Proteomes" id="UP001187682">
    <property type="component" value="Unassembled WGS sequence"/>
</dbReference>
<feature type="coiled-coil region" evidence="1">
    <location>
        <begin position="213"/>
        <end position="247"/>
    </location>
</feature>
<gene>
    <name evidence="4" type="ORF">DNG_02189</name>
</gene>
<evidence type="ECO:0000259" key="3">
    <source>
        <dbReference type="PROSITE" id="PS50217"/>
    </source>
</evidence>
<organism evidence="4 5">
    <name type="scientific">Cephalotrichum gorgonifer</name>
    <dbReference type="NCBI Taxonomy" id="2041049"/>
    <lineage>
        <taxon>Eukaryota</taxon>
        <taxon>Fungi</taxon>
        <taxon>Dikarya</taxon>
        <taxon>Ascomycota</taxon>
        <taxon>Pezizomycotina</taxon>
        <taxon>Sordariomycetes</taxon>
        <taxon>Hypocreomycetidae</taxon>
        <taxon>Microascales</taxon>
        <taxon>Microascaceae</taxon>
        <taxon>Cephalotrichum</taxon>
    </lineage>
</organism>
<dbReference type="Pfam" id="PF07716">
    <property type="entry name" value="bZIP_2"/>
    <property type="match status" value="1"/>
</dbReference>
<dbReference type="PANTHER" id="PTHR23334:SF20">
    <property type="entry name" value="BASIC LEUCINE ZIPPER 24"/>
    <property type="match status" value="1"/>
</dbReference>
<dbReference type="InterPro" id="IPR046347">
    <property type="entry name" value="bZIP_sf"/>
</dbReference>
<dbReference type="InterPro" id="IPR004827">
    <property type="entry name" value="bZIP"/>
</dbReference>
<reference evidence="4" key="1">
    <citation type="submission" date="2018-03" db="EMBL/GenBank/DDBJ databases">
        <authorList>
            <person name="Guldener U."/>
        </authorList>
    </citation>
    <scope>NUCLEOTIDE SEQUENCE</scope>
</reference>
<accession>A0AAE8MSW6</accession>
<dbReference type="SMART" id="SM00338">
    <property type="entry name" value="BRLZ"/>
    <property type="match status" value="1"/>
</dbReference>
<dbReference type="GO" id="GO:0006351">
    <property type="term" value="P:DNA-templated transcription"/>
    <property type="evidence" value="ECO:0007669"/>
    <property type="project" value="InterPro"/>
</dbReference>
<comment type="caution">
    <text evidence="4">The sequence shown here is derived from an EMBL/GenBank/DDBJ whole genome shotgun (WGS) entry which is preliminary data.</text>
</comment>
<dbReference type="PANTHER" id="PTHR23334">
    <property type="entry name" value="CCAAT/ENHANCER BINDING PROTEIN"/>
    <property type="match status" value="1"/>
</dbReference>
<keyword evidence="5" id="KW-1185">Reference proteome</keyword>
<name>A0AAE8MSW6_9PEZI</name>
<dbReference type="EMBL" id="ONZQ02000002">
    <property type="protein sequence ID" value="SPN99154.1"/>
    <property type="molecule type" value="Genomic_DNA"/>
</dbReference>
<dbReference type="AlphaFoldDB" id="A0AAE8MSW6"/>
<keyword evidence="1" id="KW-0175">Coiled coil</keyword>
<dbReference type="GO" id="GO:0000978">
    <property type="term" value="F:RNA polymerase II cis-regulatory region sequence-specific DNA binding"/>
    <property type="evidence" value="ECO:0007669"/>
    <property type="project" value="TreeGrafter"/>
</dbReference>
<dbReference type="GO" id="GO:0000981">
    <property type="term" value="F:DNA-binding transcription factor activity, RNA polymerase II-specific"/>
    <property type="evidence" value="ECO:0007669"/>
    <property type="project" value="TreeGrafter"/>
</dbReference>
<proteinExistence type="predicted"/>
<feature type="compositionally biased region" description="Low complexity" evidence="2">
    <location>
        <begin position="161"/>
        <end position="175"/>
    </location>
</feature>
<evidence type="ECO:0000256" key="1">
    <source>
        <dbReference type="SAM" id="Coils"/>
    </source>
</evidence>
<sequence>MSTSFGVVEAASRKESSSRRTLARLSSFMGAICSRCRSTEPIHRPSEPSQYSRGSYLLPTPPGEDFLSLPSDLRAFDGFNAWGAPGDLFSSEALAELDVGNFLGHSLAGDPVDQTNLFIDTNMDFASLTTLTTSDLHADPSQSSYNYHDPTFTHSQHSHSRPTASPPSTSTTSPTPSLPPFKNDSAIRKRAKEEDDDAAVKRQRNTLAARKYRQKRLDRIKELEEALEEMTRERDEFRIKLARQEAETEALKMMLKLKADR</sequence>
<dbReference type="InterPro" id="IPR031106">
    <property type="entry name" value="C/EBP"/>
</dbReference>
<dbReference type="SUPFAM" id="SSF57959">
    <property type="entry name" value="Leucine zipper domain"/>
    <property type="match status" value="1"/>
</dbReference>
<feature type="region of interest" description="Disordered" evidence="2">
    <location>
        <begin position="141"/>
        <end position="201"/>
    </location>
</feature>
<dbReference type="PROSITE" id="PS00036">
    <property type="entry name" value="BZIP_BASIC"/>
    <property type="match status" value="1"/>
</dbReference>
<dbReference type="Gene3D" id="3.30.160.60">
    <property type="entry name" value="Classic Zinc Finger"/>
    <property type="match status" value="1"/>
</dbReference>
<protein>
    <recommendedName>
        <fullName evidence="3">BZIP domain-containing protein</fullName>
    </recommendedName>
</protein>
<evidence type="ECO:0000256" key="2">
    <source>
        <dbReference type="SAM" id="MobiDB-lite"/>
    </source>
</evidence>
<dbReference type="PROSITE" id="PS50217">
    <property type="entry name" value="BZIP"/>
    <property type="match status" value="1"/>
</dbReference>
<feature type="domain" description="BZIP" evidence="3">
    <location>
        <begin position="195"/>
        <end position="256"/>
    </location>
</feature>
<evidence type="ECO:0000313" key="4">
    <source>
        <dbReference type="EMBL" id="SPN99154.1"/>
    </source>
</evidence>